<gene>
    <name evidence="9" type="ORF">EZ216_17060</name>
</gene>
<keyword evidence="3 6" id="KW-0378">Hydrolase</keyword>
<dbReference type="PANTHER" id="PTHR22726:SF1">
    <property type="entry name" value="METALLOENDOPEPTIDASE OMA1, MITOCHONDRIAL"/>
    <property type="match status" value="1"/>
</dbReference>
<comment type="cofactor">
    <cofactor evidence="6">
        <name>Zn(2+)</name>
        <dbReference type="ChEBI" id="CHEBI:29105"/>
    </cofactor>
    <text evidence="6">Binds 1 zinc ion per subunit.</text>
</comment>
<evidence type="ECO:0000256" key="6">
    <source>
        <dbReference type="RuleBase" id="RU003983"/>
    </source>
</evidence>
<comment type="similarity">
    <text evidence="6">Belongs to the peptidase M48 family.</text>
</comment>
<dbReference type="Gene3D" id="3.30.2010.10">
    <property type="entry name" value="Metalloproteases ('zincins'), catalytic domain"/>
    <property type="match status" value="1"/>
</dbReference>
<dbReference type="OrthoDB" id="9810445at2"/>
<organism evidence="9 10">
    <name type="scientific">Ramlibacter humi</name>
    <dbReference type="NCBI Taxonomy" id="2530451"/>
    <lineage>
        <taxon>Bacteria</taxon>
        <taxon>Pseudomonadati</taxon>
        <taxon>Pseudomonadota</taxon>
        <taxon>Betaproteobacteria</taxon>
        <taxon>Burkholderiales</taxon>
        <taxon>Comamonadaceae</taxon>
        <taxon>Ramlibacter</taxon>
    </lineage>
</organism>
<feature type="domain" description="Peptidase M48" evidence="8">
    <location>
        <begin position="99"/>
        <end position="281"/>
    </location>
</feature>
<keyword evidence="2" id="KW-0479">Metal-binding</keyword>
<dbReference type="Pfam" id="PF01435">
    <property type="entry name" value="Peptidase_M48"/>
    <property type="match status" value="1"/>
</dbReference>
<evidence type="ECO:0000256" key="7">
    <source>
        <dbReference type="SAM" id="SignalP"/>
    </source>
</evidence>
<keyword evidence="10" id="KW-1185">Reference proteome</keyword>
<dbReference type="AlphaFoldDB" id="A0A4Z0BK76"/>
<dbReference type="Proteomes" id="UP000297839">
    <property type="component" value="Unassembled WGS sequence"/>
</dbReference>
<evidence type="ECO:0000256" key="3">
    <source>
        <dbReference type="ARBA" id="ARBA00022801"/>
    </source>
</evidence>
<proteinExistence type="inferred from homology"/>
<feature type="signal peptide" evidence="7">
    <location>
        <begin position="1"/>
        <end position="23"/>
    </location>
</feature>
<dbReference type="InterPro" id="IPR001915">
    <property type="entry name" value="Peptidase_M48"/>
</dbReference>
<dbReference type="PANTHER" id="PTHR22726">
    <property type="entry name" value="METALLOENDOPEPTIDASE OMA1"/>
    <property type="match status" value="1"/>
</dbReference>
<evidence type="ECO:0000313" key="10">
    <source>
        <dbReference type="Proteomes" id="UP000297839"/>
    </source>
</evidence>
<dbReference type="GO" id="GO:0016020">
    <property type="term" value="C:membrane"/>
    <property type="evidence" value="ECO:0007669"/>
    <property type="project" value="TreeGrafter"/>
</dbReference>
<evidence type="ECO:0000256" key="2">
    <source>
        <dbReference type="ARBA" id="ARBA00022723"/>
    </source>
</evidence>
<accession>A0A4Z0BK76</accession>
<sequence length="308" mass="32268">MKCRAIVFTFGLAAALACLPAAAQPNLGGLLGNILPGGGGKLGSVLPTEQAQGQQPGNSLFELLSQSQGEIDEANEIAIGRQLAAVLLGSKPLVADTATQRYVNQLGRWIALQSSRPNLPWTFGVLDDAGFNAFAAPGGFVFVTKGVLDRVDEAELAGILAHEVSHVASRHHLNALRAKARAGLATQLLGSQIRTNNAIGSMVSQQLLALGKNLYSSGLDQADEFEADRLGVGLAARSGFDPFGLPGVLQLLRAQAPDNPLFSLSLSTHPPAQQRLDTLERAMGHRLDSLGGKPSVKIPRRVATAAKP</sequence>
<dbReference type="EMBL" id="SMLK01000006">
    <property type="protein sequence ID" value="TFY98298.1"/>
    <property type="molecule type" value="Genomic_DNA"/>
</dbReference>
<dbReference type="GO" id="GO:0046872">
    <property type="term" value="F:metal ion binding"/>
    <property type="evidence" value="ECO:0007669"/>
    <property type="project" value="UniProtKB-KW"/>
</dbReference>
<reference evidence="9 10" key="1">
    <citation type="submission" date="2019-03" db="EMBL/GenBank/DDBJ databases">
        <title>Ramlibacter sp. 18x22-1, whole genome shotgun sequence.</title>
        <authorList>
            <person name="Zhang X."/>
            <person name="Feng G."/>
            <person name="Zhu H."/>
        </authorList>
    </citation>
    <scope>NUCLEOTIDE SEQUENCE [LARGE SCALE GENOMIC DNA]</scope>
    <source>
        <strain evidence="9 10">18x22-1</strain>
    </source>
</reference>
<dbReference type="GO" id="GO:0051603">
    <property type="term" value="P:proteolysis involved in protein catabolic process"/>
    <property type="evidence" value="ECO:0007669"/>
    <property type="project" value="TreeGrafter"/>
</dbReference>
<keyword evidence="1 6" id="KW-0645">Protease</keyword>
<keyword evidence="5 6" id="KW-0482">Metalloprotease</keyword>
<feature type="chain" id="PRO_5021224829" evidence="7">
    <location>
        <begin position="24"/>
        <end position="308"/>
    </location>
</feature>
<evidence type="ECO:0000256" key="1">
    <source>
        <dbReference type="ARBA" id="ARBA00022670"/>
    </source>
</evidence>
<dbReference type="GO" id="GO:0004222">
    <property type="term" value="F:metalloendopeptidase activity"/>
    <property type="evidence" value="ECO:0007669"/>
    <property type="project" value="InterPro"/>
</dbReference>
<dbReference type="InterPro" id="IPR051156">
    <property type="entry name" value="Mito/Outer_Membr_Metalloprot"/>
</dbReference>
<protein>
    <submittedName>
        <fullName evidence="9">Peptidase M48</fullName>
    </submittedName>
</protein>
<evidence type="ECO:0000259" key="8">
    <source>
        <dbReference type="Pfam" id="PF01435"/>
    </source>
</evidence>
<name>A0A4Z0BK76_9BURK</name>
<evidence type="ECO:0000313" key="9">
    <source>
        <dbReference type="EMBL" id="TFY98298.1"/>
    </source>
</evidence>
<evidence type="ECO:0000256" key="4">
    <source>
        <dbReference type="ARBA" id="ARBA00022833"/>
    </source>
</evidence>
<dbReference type="PROSITE" id="PS51257">
    <property type="entry name" value="PROKAR_LIPOPROTEIN"/>
    <property type="match status" value="1"/>
</dbReference>
<dbReference type="RefSeq" id="WP_135250990.1">
    <property type="nucleotide sequence ID" value="NZ_SMLK01000006.1"/>
</dbReference>
<keyword evidence="7" id="KW-0732">Signal</keyword>
<evidence type="ECO:0000256" key="5">
    <source>
        <dbReference type="ARBA" id="ARBA00023049"/>
    </source>
</evidence>
<keyword evidence="4 6" id="KW-0862">Zinc</keyword>
<comment type="caution">
    <text evidence="9">The sequence shown here is derived from an EMBL/GenBank/DDBJ whole genome shotgun (WGS) entry which is preliminary data.</text>
</comment>